<dbReference type="Proteomes" id="UP000093779">
    <property type="component" value="Unassembled WGS sequence"/>
</dbReference>
<name>A0A1A0PL34_9MYCO</name>
<proteinExistence type="predicted"/>
<evidence type="ECO:0000313" key="2">
    <source>
        <dbReference type="Proteomes" id="UP000093779"/>
    </source>
</evidence>
<evidence type="ECO:0000313" key="1">
    <source>
        <dbReference type="EMBL" id="OBF15020.1"/>
    </source>
</evidence>
<dbReference type="RefSeq" id="WP_064898490.1">
    <property type="nucleotide sequence ID" value="NZ_LZHU01000065.1"/>
</dbReference>
<dbReference type="EMBL" id="LZHX01000083">
    <property type="protein sequence ID" value="OBF15020.1"/>
    <property type="molecule type" value="Genomic_DNA"/>
</dbReference>
<gene>
    <name evidence="1" type="ORF">A5726_22845</name>
</gene>
<sequence length="280" mass="29567">MIDLKKIDAPSWQREGARTAILAKAGFTPPDEHAAIAERLARFTVLGTPVTTRLIDAVVSGEGDIEALRAGSLAEWGGDAHRLNEIVSNGVAEAQGRIVREVATETYQTVQKRFNETATAFAKAAAAIDPETAAEDVIALGDLKKQASWQDAAQYAAELDALLVPLLAAAANAGLPHPAGKDTAAAGSRSPKTKSMVLGLVVDASNVENIRDAWSALDAEGRTGPWGQLLRVNAGIAAKNLDAYEPLREPARLVDKKIDRGDGTFGYVTVDPELEPQAEA</sequence>
<protein>
    <submittedName>
        <fullName evidence="1">Uncharacterized protein</fullName>
    </submittedName>
</protein>
<reference evidence="1 2" key="1">
    <citation type="submission" date="2016-06" db="EMBL/GenBank/DDBJ databases">
        <authorList>
            <person name="Kjaerup R.B."/>
            <person name="Dalgaard T.S."/>
            <person name="Juul-Madsen H.R."/>
        </authorList>
    </citation>
    <scope>NUCLEOTIDE SEQUENCE [LARGE SCALE GENOMIC DNA]</scope>
    <source>
        <strain evidence="1 2">ACS1953</strain>
    </source>
</reference>
<dbReference type="AlphaFoldDB" id="A0A1A0PL34"/>
<organism evidence="1 2">
    <name type="scientific">Mycolicibacterium conceptionense</name>
    <dbReference type="NCBI Taxonomy" id="451644"/>
    <lineage>
        <taxon>Bacteria</taxon>
        <taxon>Bacillati</taxon>
        <taxon>Actinomycetota</taxon>
        <taxon>Actinomycetes</taxon>
        <taxon>Mycobacteriales</taxon>
        <taxon>Mycobacteriaceae</taxon>
        <taxon>Mycolicibacterium</taxon>
    </lineage>
</organism>
<accession>A0A1A0PL34</accession>
<comment type="caution">
    <text evidence="1">The sequence shown here is derived from an EMBL/GenBank/DDBJ whole genome shotgun (WGS) entry which is preliminary data.</text>
</comment>